<organism evidence="2 3">
    <name type="scientific">Novosphingobium pituita</name>
    <dbReference type="NCBI Taxonomy" id="3056842"/>
    <lineage>
        <taxon>Bacteria</taxon>
        <taxon>Pseudomonadati</taxon>
        <taxon>Pseudomonadota</taxon>
        <taxon>Alphaproteobacteria</taxon>
        <taxon>Sphingomonadales</taxon>
        <taxon>Sphingomonadaceae</taxon>
        <taxon>Novosphingobium</taxon>
    </lineage>
</organism>
<accession>A0ABQ6P5G4</accession>
<feature type="transmembrane region" description="Helical" evidence="1">
    <location>
        <begin position="122"/>
        <end position="145"/>
    </location>
</feature>
<sequence>MSNPENTTKGGQMGNTTRTFLALLSGTLFGAGLVVSGMADPARVRAFLDLLGPWDPTLAFVMGGAILPMALAWRIRLRLERPLADSAFHLPETRTLDGKLALGAILFGIGWGLGGLCPGPAIASLSLAPASAVPFVLAMLGGMVLHRMATR</sequence>
<dbReference type="Proteomes" id="UP001187221">
    <property type="component" value="Unassembled WGS sequence"/>
</dbReference>
<dbReference type="RefSeq" id="WP_317973447.1">
    <property type="nucleotide sequence ID" value="NZ_BTFW01000001.1"/>
</dbReference>
<reference evidence="2 3" key="1">
    <citation type="submission" date="2023-06" db="EMBL/GenBank/DDBJ databases">
        <title>Draft genome sequence of Novosphingobium sp. strain IK01.</title>
        <authorList>
            <person name="Hatamoto M."/>
            <person name="Ikarashi T."/>
            <person name="Yamaguchi T."/>
        </authorList>
    </citation>
    <scope>NUCLEOTIDE SEQUENCE [LARGE SCALE GENOMIC DNA]</scope>
    <source>
        <strain evidence="2 3">IK01</strain>
    </source>
</reference>
<protein>
    <submittedName>
        <fullName evidence="2">YeeE/YedE family protein</fullName>
    </submittedName>
</protein>
<dbReference type="InterPro" id="IPR046513">
    <property type="entry name" value="DUF6691"/>
</dbReference>
<name>A0ABQ6P5G4_9SPHN</name>
<keyword evidence="1" id="KW-0472">Membrane</keyword>
<dbReference type="EMBL" id="BTFW01000001">
    <property type="protein sequence ID" value="GMM59592.1"/>
    <property type="molecule type" value="Genomic_DNA"/>
</dbReference>
<proteinExistence type="predicted"/>
<keyword evidence="3" id="KW-1185">Reference proteome</keyword>
<feature type="transmembrane region" description="Helical" evidence="1">
    <location>
        <begin position="96"/>
        <end position="116"/>
    </location>
</feature>
<feature type="transmembrane region" description="Helical" evidence="1">
    <location>
        <begin position="58"/>
        <end position="75"/>
    </location>
</feature>
<keyword evidence="1" id="KW-1133">Transmembrane helix</keyword>
<keyword evidence="1" id="KW-0812">Transmembrane</keyword>
<gene>
    <name evidence="2" type="ORF">NUTIK01_03690</name>
</gene>
<evidence type="ECO:0000256" key="1">
    <source>
        <dbReference type="SAM" id="Phobius"/>
    </source>
</evidence>
<comment type="caution">
    <text evidence="2">The sequence shown here is derived from an EMBL/GenBank/DDBJ whole genome shotgun (WGS) entry which is preliminary data.</text>
</comment>
<feature type="transmembrane region" description="Helical" evidence="1">
    <location>
        <begin position="20"/>
        <end position="38"/>
    </location>
</feature>
<evidence type="ECO:0000313" key="3">
    <source>
        <dbReference type="Proteomes" id="UP001187221"/>
    </source>
</evidence>
<evidence type="ECO:0000313" key="2">
    <source>
        <dbReference type="EMBL" id="GMM59592.1"/>
    </source>
</evidence>
<dbReference type="Pfam" id="PF20398">
    <property type="entry name" value="DUF6691"/>
    <property type="match status" value="1"/>
</dbReference>